<keyword evidence="1" id="KW-0472">Membrane</keyword>
<keyword evidence="3" id="KW-1185">Reference proteome</keyword>
<sequence>MHYCSSNTDHFSSLFLFTFFTLNNISIIIPKT</sequence>
<evidence type="ECO:0000256" key="1">
    <source>
        <dbReference type="SAM" id="Phobius"/>
    </source>
</evidence>
<feature type="transmembrane region" description="Helical" evidence="1">
    <location>
        <begin position="12"/>
        <end position="29"/>
    </location>
</feature>
<accession>A0A3P8K071</accession>
<gene>
    <name evidence="2" type="ORF">SMTD_LOCUS17632</name>
</gene>
<reference evidence="2 3" key="1">
    <citation type="submission" date="2018-11" db="EMBL/GenBank/DDBJ databases">
        <authorList>
            <consortium name="Pathogen Informatics"/>
        </authorList>
    </citation>
    <scope>NUCLEOTIDE SEQUENCE [LARGE SCALE GENOMIC DNA]</scope>
    <source>
        <strain>Denwood</strain>
        <strain evidence="3">Zambia</strain>
    </source>
</reference>
<proteinExistence type="predicted"/>
<dbReference type="EMBL" id="UZAL01039043">
    <property type="protein sequence ID" value="VDP74773.1"/>
    <property type="molecule type" value="Genomic_DNA"/>
</dbReference>
<keyword evidence="1" id="KW-0812">Transmembrane</keyword>
<evidence type="ECO:0000313" key="2">
    <source>
        <dbReference type="EMBL" id="VDP74773.1"/>
    </source>
</evidence>
<name>A0A3P8K071_9TREM</name>
<dbReference type="Proteomes" id="UP000269396">
    <property type="component" value="Unassembled WGS sequence"/>
</dbReference>
<protein>
    <submittedName>
        <fullName evidence="2">Uncharacterized protein</fullName>
    </submittedName>
</protein>
<dbReference type="AlphaFoldDB" id="A0A3P8K071"/>
<evidence type="ECO:0000313" key="3">
    <source>
        <dbReference type="Proteomes" id="UP000269396"/>
    </source>
</evidence>
<keyword evidence="1" id="KW-1133">Transmembrane helix</keyword>
<organism evidence="2 3">
    <name type="scientific">Schistosoma mattheei</name>
    <dbReference type="NCBI Taxonomy" id="31246"/>
    <lineage>
        <taxon>Eukaryota</taxon>
        <taxon>Metazoa</taxon>
        <taxon>Spiralia</taxon>
        <taxon>Lophotrochozoa</taxon>
        <taxon>Platyhelminthes</taxon>
        <taxon>Trematoda</taxon>
        <taxon>Digenea</taxon>
        <taxon>Strigeidida</taxon>
        <taxon>Schistosomatoidea</taxon>
        <taxon>Schistosomatidae</taxon>
        <taxon>Schistosoma</taxon>
    </lineage>
</organism>